<dbReference type="RefSeq" id="WP_206720654.1">
    <property type="nucleotide sequence ID" value="NZ_CP071090.1"/>
</dbReference>
<protein>
    <recommendedName>
        <fullName evidence="3">AsmA family protein</fullName>
    </recommendedName>
</protein>
<sequence length="1228" mass="131205">MESPGAGRPRRRWARVLAGVFLAFVGVLALVLLAGVLALHHLDSPWLKQRVVSRVETATGLKVDYQVAHVALLSGLRLEGLVVRTPPPFQDVAPELLRVGTLEVHWSPGALLSGTPRVEKVAVRDVALAWVADEAGPTSLSGVMGPPAPEPPPVTAPLGASQQLAALLASAPPFGTVEVSGVSLSYVHVRKGELVERWSLRGLAMAVEAKQQDGGWEVFASAGQRGAPLPLEVSREGPALPSALARLELALSAEAGAADARVRVDVDVAQQTFEPRLAVRSLLHGSATAKFDGEQRHTTVELERTQLTDSAEVQAQVVLPDAADAPPVLTKALAEVDLGRLLQTVPADLRPFSLERGKVHLDASEVTLSAMPQLGAQGRLGLDVDVSALELARDALRVTLGGGRISLVATPDAQTGLAARIAFALHGLDVGGPVTLLAPKVSGELTGQQLRPDLSSPIRVSGDAALSAKVDALDVRAAGLRATAERLGFQLQAALEGQPPFALKADVPVGSLQVLTADGHEVLKGPVHLKLDASDVFPQPENPKLSWGRARMKLDVGEMHASLEATKRSDDVAYILAVQTPDLVPARPFLPDSIAARIPWQHLGLDLSSTGRLTALFSASPRVEHRTELRMQRPGWDDVSASSAAMVLRSKGDAWRHQGDLDLQVQELRVGGKDLGPQHQTLTLEVDRRRPSLRLGLTSQTGPKLALDAALAFDRKARALRCDVTGNLEPGAAMAPLLAKAQVPAELDASRLALKVDLHGTLLGVLTDITADGAVRLTPAPQRTGGFDGKATVDARGIRWRKDVQSLNIPALQWQVESRVDGPRRTVHSNLTAEKLSVGMYDRRLSFAGVSSDTTAHFTEAWEADTSEVKQLLKVQSLEQKPALPYPVQDLEGSFSARRRPDGVIHVPDLQLSNAGTGTQLKVEGRLDLGDHRRRLAVRGELEQDLSKLARPGVIESSGKASVDFRVASTDLKVFRTVSSFLLQGVNVSLPASGIEVEALDGNVPVTENVELTPDGVRLLSDIDVNPYSMLRFADQHPLLSRSGFMSAGRISTPYLTLSPVAGNLAISQSVFSMSQLEMGVRGGHVTGQCTLDWKGKHSTLEAHVRATGVQSSRGEPFDGNAAVVISGKDRSVNGRAEILRIGNRHLLDLLDLEDPHHADPATNRVRYALGLGYPEHVRVSFNHGFGRLSITMGGLARLLSIDEIRGIPMGPIIDRAIDSMYLPEAMP</sequence>
<evidence type="ECO:0008006" key="3">
    <source>
        <dbReference type="Google" id="ProtNLM"/>
    </source>
</evidence>
<organism evidence="1 2">
    <name type="scientific">Pyxidicoccus parkwayensis</name>
    <dbReference type="NCBI Taxonomy" id="2813578"/>
    <lineage>
        <taxon>Bacteria</taxon>
        <taxon>Pseudomonadati</taxon>
        <taxon>Myxococcota</taxon>
        <taxon>Myxococcia</taxon>
        <taxon>Myxococcales</taxon>
        <taxon>Cystobacterineae</taxon>
        <taxon>Myxococcaceae</taxon>
        <taxon>Pyxidicoccus</taxon>
    </lineage>
</organism>
<dbReference type="PANTHER" id="PTHR30441:SF4">
    <property type="entry name" value="PROTEIN ASMA"/>
    <property type="match status" value="1"/>
</dbReference>
<dbReference type="PANTHER" id="PTHR30441">
    <property type="entry name" value="DUF748 DOMAIN-CONTAINING PROTEIN"/>
    <property type="match status" value="1"/>
</dbReference>
<dbReference type="InterPro" id="IPR052894">
    <property type="entry name" value="AsmA-related"/>
</dbReference>
<accession>A0ABX7NNT8</accession>
<name>A0ABX7NNT8_9BACT</name>
<reference evidence="1 2" key="1">
    <citation type="submission" date="2021-02" db="EMBL/GenBank/DDBJ databases">
        <title>De Novo genome assembly of isolated myxobacteria.</title>
        <authorList>
            <person name="Stevens D.C."/>
        </authorList>
    </citation>
    <scope>NUCLEOTIDE SEQUENCE [LARGE SCALE GENOMIC DNA]</scope>
    <source>
        <strain evidence="2">SCPEA02</strain>
    </source>
</reference>
<evidence type="ECO:0000313" key="2">
    <source>
        <dbReference type="Proteomes" id="UP000662747"/>
    </source>
</evidence>
<evidence type="ECO:0000313" key="1">
    <source>
        <dbReference type="EMBL" id="QSQ19066.1"/>
    </source>
</evidence>
<gene>
    <name evidence="1" type="ORF">JY651_27360</name>
</gene>
<dbReference type="Proteomes" id="UP000662747">
    <property type="component" value="Chromosome"/>
</dbReference>
<dbReference type="EMBL" id="CP071090">
    <property type="protein sequence ID" value="QSQ19066.1"/>
    <property type="molecule type" value="Genomic_DNA"/>
</dbReference>
<keyword evidence="2" id="KW-1185">Reference proteome</keyword>
<proteinExistence type="predicted"/>